<dbReference type="STRING" id="662367.SAMN05216167_104357"/>
<evidence type="ECO:0000256" key="2">
    <source>
        <dbReference type="ARBA" id="ARBA00004370"/>
    </source>
</evidence>
<dbReference type="Pfam" id="PF00672">
    <property type="entry name" value="HAMP"/>
    <property type="match status" value="1"/>
</dbReference>
<dbReference type="InterPro" id="IPR005467">
    <property type="entry name" value="His_kinase_dom"/>
</dbReference>
<dbReference type="SMART" id="SM00304">
    <property type="entry name" value="HAMP"/>
    <property type="match status" value="1"/>
</dbReference>
<evidence type="ECO:0000256" key="6">
    <source>
        <dbReference type="ARBA" id="ARBA00022692"/>
    </source>
</evidence>
<dbReference type="AlphaFoldDB" id="A0A1I1RDX0"/>
<keyword evidence="5" id="KW-0808">Transferase</keyword>
<evidence type="ECO:0000259" key="13">
    <source>
        <dbReference type="PROSITE" id="PS50885"/>
    </source>
</evidence>
<dbReference type="InterPro" id="IPR003661">
    <property type="entry name" value="HisK_dim/P_dom"/>
</dbReference>
<dbReference type="InterPro" id="IPR004358">
    <property type="entry name" value="Sig_transdc_His_kin-like_C"/>
</dbReference>
<dbReference type="SUPFAM" id="SSF158472">
    <property type="entry name" value="HAMP domain-like"/>
    <property type="match status" value="1"/>
</dbReference>
<keyword evidence="8 11" id="KW-1133">Transmembrane helix</keyword>
<feature type="transmembrane region" description="Helical" evidence="11">
    <location>
        <begin position="12"/>
        <end position="33"/>
    </location>
</feature>
<dbReference type="InterPro" id="IPR003660">
    <property type="entry name" value="HAMP_dom"/>
</dbReference>
<evidence type="ECO:0000256" key="11">
    <source>
        <dbReference type="SAM" id="Phobius"/>
    </source>
</evidence>
<evidence type="ECO:0000256" key="8">
    <source>
        <dbReference type="ARBA" id="ARBA00022989"/>
    </source>
</evidence>
<evidence type="ECO:0000256" key="3">
    <source>
        <dbReference type="ARBA" id="ARBA00012438"/>
    </source>
</evidence>
<dbReference type="Gene3D" id="3.30.565.10">
    <property type="entry name" value="Histidine kinase-like ATPase, C-terminal domain"/>
    <property type="match status" value="1"/>
</dbReference>
<keyword evidence="6 11" id="KW-0812">Transmembrane</keyword>
<keyword evidence="10 11" id="KW-0472">Membrane</keyword>
<dbReference type="OrthoDB" id="594725at2"/>
<dbReference type="SMART" id="SM00387">
    <property type="entry name" value="HATPase_c"/>
    <property type="match status" value="1"/>
</dbReference>
<dbReference type="SUPFAM" id="SSF55874">
    <property type="entry name" value="ATPase domain of HSP90 chaperone/DNA topoisomerase II/histidine kinase"/>
    <property type="match status" value="1"/>
</dbReference>
<comment type="subcellular location">
    <subcellularLocation>
        <location evidence="2">Membrane</location>
    </subcellularLocation>
</comment>
<evidence type="ECO:0000259" key="12">
    <source>
        <dbReference type="PROSITE" id="PS50109"/>
    </source>
</evidence>
<evidence type="ECO:0000256" key="9">
    <source>
        <dbReference type="ARBA" id="ARBA00023012"/>
    </source>
</evidence>
<reference evidence="14 15" key="1">
    <citation type="submission" date="2016-10" db="EMBL/GenBank/DDBJ databases">
        <authorList>
            <person name="de Groot N.N."/>
        </authorList>
    </citation>
    <scope>NUCLEOTIDE SEQUENCE [LARGE SCALE GENOMIC DNA]</scope>
    <source>
        <strain evidence="14 15">DSM 26130</strain>
    </source>
</reference>
<comment type="catalytic activity">
    <reaction evidence="1">
        <text>ATP + protein L-histidine = ADP + protein N-phospho-L-histidine.</text>
        <dbReference type="EC" id="2.7.13.3"/>
    </reaction>
</comment>
<dbReference type="InterPro" id="IPR050428">
    <property type="entry name" value="TCS_sensor_his_kinase"/>
</dbReference>
<dbReference type="RefSeq" id="WP_093826944.1">
    <property type="nucleotide sequence ID" value="NZ_FOLQ01000004.1"/>
</dbReference>
<evidence type="ECO:0000256" key="10">
    <source>
        <dbReference type="ARBA" id="ARBA00023136"/>
    </source>
</evidence>
<accession>A0A1I1RDX0</accession>
<evidence type="ECO:0000256" key="1">
    <source>
        <dbReference type="ARBA" id="ARBA00000085"/>
    </source>
</evidence>
<dbReference type="Gene3D" id="1.10.287.130">
    <property type="match status" value="1"/>
</dbReference>
<keyword evidence="4" id="KW-0597">Phosphoprotein</keyword>
<dbReference type="PANTHER" id="PTHR45436">
    <property type="entry name" value="SENSOR HISTIDINE KINASE YKOH"/>
    <property type="match status" value="1"/>
</dbReference>
<name>A0A1I1RDX0_9BACT</name>
<keyword evidence="15" id="KW-1185">Reference proteome</keyword>
<proteinExistence type="predicted"/>
<dbReference type="GO" id="GO:0000155">
    <property type="term" value="F:phosphorelay sensor kinase activity"/>
    <property type="evidence" value="ECO:0007669"/>
    <property type="project" value="InterPro"/>
</dbReference>
<organism evidence="14 15">
    <name type="scientific">Spirosoma endophyticum</name>
    <dbReference type="NCBI Taxonomy" id="662367"/>
    <lineage>
        <taxon>Bacteria</taxon>
        <taxon>Pseudomonadati</taxon>
        <taxon>Bacteroidota</taxon>
        <taxon>Cytophagia</taxon>
        <taxon>Cytophagales</taxon>
        <taxon>Cytophagaceae</taxon>
        <taxon>Spirosoma</taxon>
    </lineage>
</organism>
<evidence type="ECO:0000256" key="5">
    <source>
        <dbReference type="ARBA" id="ARBA00022679"/>
    </source>
</evidence>
<dbReference type="EC" id="2.7.13.3" evidence="3"/>
<evidence type="ECO:0000256" key="4">
    <source>
        <dbReference type="ARBA" id="ARBA00022553"/>
    </source>
</evidence>
<dbReference type="GO" id="GO:0005886">
    <property type="term" value="C:plasma membrane"/>
    <property type="evidence" value="ECO:0007669"/>
    <property type="project" value="TreeGrafter"/>
</dbReference>
<dbReference type="PANTHER" id="PTHR45436:SF5">
    <property type="entry name" value="SENSOR HISTIDINE KINASE TRCS"/>
    <property type="match status" value="1"/>
</dbReference>
<dbReference type="Proteomes" id="UP000198598">
    <property type="component" value="Unassembled WGS sequence"/>
</dbReference>
<dbReference type="InterPro" id="IPR003594">
    <property type="entry name" value="HATPase_dom"/>
</dbReference>
<dbReference type="InterPro" id="IPR036097">
    <property type="entry name" value="HisK_dim/P_sf"/>
</dbReference>
<dbReference type="Pfam" id="PF02518">
    <property type="entry name" value="HATPase_c"/>
    <property type="match status" value="1"/>
</dbReference>
<evidence type="ECO:0000313" key="14">
    <source>
        <dbReference type="EMBL" id="SFD32489.1"/>
    </source>
</evidence>
<gene>
    <name evidence="14" type="ORF">SAMN05216167_104357</name>
</gene>
<dbReference type="InterPro" id="IPR036890">
    <property type="entry name" value="HATPase_C_sf"/>
</dbReference>
<dbReference type="Pfam" id="PF00512">
    <property type="entry name" value="HisKA"/>
    <property type="match status" value="1"/>
</dbReference>
<evidence type="ECO:0000256" key="7">
    <source>
        <dbReference type="ARBA" id="ARBA00022777"/>
    </source>
</evidence>
<evidence type="ECO:0000313" key="15">
    <source>
        <dbReference type="Proteomes" id="UP000198598"/>
    </source>
</evidence>
<feature type="domain" description="HAMP" evidence="13">
    <location>
        <begin position="178"/>
        <end position="231"/>
    </location>
</feature>
<dbReference type="SUPFAM" id="SSF47384">
    <property type="entry name" value="Homodimeric domain of signal transducing histidine kinase"/>
    <property type="match status" value="1"/>
</dbReference>
<dbReference type="PROSITE" id="PS50109">
    <property type="entry name" value="HIS_KIN"/>
    <property type="match status" value="1"/>
</dbReference>
<feature type="domain" description="Histidine kinase" evidence="12">
    <location>
        <begin position="239"/>
        <end position="455"/>
    </location>
</feature>
<dbReference type="CDD" id="cd00082">
    <property type="entry name" value="HisKA"/>
    <property type="match status" value="1"/>
</dbReference>
<dbReference type="Gene3D" id="6.10.340.10">
    <property type="match status" value="1"/>
</dbReference>
<sequence length="455" mass="51547">MTIRNRIALQFSLIVASILIVFSVLIFFVSATYRREEFYDRLKNKARTTVRFLIEVKEVDRELLKIIDRNTLTAMIDEKVLVFDARNRLIYSSVDDQVIHYKTTLLDEVRQKKDVETFSGHNELIGLLYRQNGRDLVVLASAYDTFGKSKLENLQLTLGWGLLAGLSITIGLGIFFAGQSLQPISEINRQVSTITARNLEKRLDEGNRQDEIARLAMNFNNVLQRLHQAFEQQRSFVSHASHELRTPLAALKSEIQLGLRRTLTVDEHEEILQNLMLDTDRLIGLTNSLLFLARVMETSNQVPFEPVRTDDIVFLAKDELVSAKPTYRIEVDYDNIPDAETGTVVNGNEDLLKQVLLNLLDNACKYSPDHTALVRISTDDHNCRIVVRDRGIGMSEADLHRVFEPFYRAQNALGYEGFGIGLSISAKLIELHQGTLAVDSKLGEGSTFTVSLPHV</sequence>
<dbReference type="EMBL" id="FOLQ01000004">
    <property type="protein sequence ID" value="SFD32489.1"/>
    <property type="molecule type" value="Genomic_DNA"/>
</dbReference>
<keyword evidence="7 14" id="KW-0418">Kinase</keyword>
<keyword evidence="9" id="KW-0902">Two-component regulatory system</keyword>
<dbReference type="CDD" id="cd06225">
    <property type="entry name" value="HAMP"/>
    <property type="match status" value="1"/>
</dbReference>
<dbReference type="FunFam" id="3.30.565.10:FF:000006">
    <property type="entry name" value="Sensor histidine kinase WalK"/>
    <property type="match status" value="1"/>
</dbReference>
<protein>
    <recommendedName>
        <fullName evidence="3">histidine kinase</fullName>
        <ecNumber evidence="3">2.7.13.3</ecNumber>
    </recommendedName>
</protein>
<dbReference type="PROSITE" id="PS50885">
    <property type="entry name" value="HAMP"/>
    <property type="match status" value="1"/>
</dbReference>
<dbReference type="SMART" id="SM00388">
    <property type="entry name" value="HisKA"/>
    <property type="match status" value="1"/>
</dbReference>
<dbReference type="PRINTS" id="PR00344">
    <property type="entry name" value="BCTRLSENSOR"/>
</dbReference>